<evidence type="ECO:0000313" key="1">
    <source>
        <dbReference type="EMBL" id="KAJ9092806.1"/>
    </source>
</evidence>
<dbReference type="EMBL" id="JASBWT010000035">
    <property type="protein sequence ID" value="KAJ9092806.1"/>
    <property type="molecule type" value="Genomic_DNA"/>
</dbReference>
<sequence length="502" mass="55443">MSAPPDPSLTISSTRSSSPEDSQLEPPSDSKSAETCRDSLRTEGTARSLAGEALSEHESKFQQLSSTRQAEAWKKIKEIEQNQAEVNAEQKLYLQKFGCSFPDEVEPFFAHLLDGSLIGTGFASMLHDTVKSVNLSEHDNVNRTNKMNSNPKKRLSAGIAMTGEASSKRPKQTSAADPGETRSINQSTAQSMFEQLPQAAQEEAKTKLIAMMEKQGNVYVDQMLYLLKLDRAFPDEHKSFFAKVWAASAYGTDLESLLEYPAISAKNSSAADHQKLTLYTQYVVSKNSAVPPGKRKKPGRQSWQERLQLEFNEDYKAPTDGSQVWRYEIKLYHTTLKTSSEFIGNDGIPSHPSVKLMVNALKTSWNDEGKPVHDDFSGAFVFSSSDVISTSSVGGCILAPGSTQATYFKKFVNKTLGLGIQQISVLEKQIDEDGHADFNTKYVPKQNAYAKAVAALRKERKEAAEINMEKAKKSWQKKLVGAKSASLDLTKGNDDDDRQNSP</sequence>
<dbReference type="Proteomes" id="UP001227268">
    <property type="component" value="Unassembled WGS sequence"/>
</dbReference>
<name>A0ACC2V1T3_9TREE</name>
<evidence type="ECO:0000313" key="2">
    <source>
        <dbReference type="Proteomes" id="UP001227268"/>
    </source>
</evidence>
<comment type="caution">
    <text evidence="1">The sequence shown here is derived from an EMBL/GenBank/DDBJ whole genome shotgun (WGS) entry which is preliminary data.</text>
</comment>
<accession>A0ACC2V1T3</accession>
<gene>
    <name evidence="1" type="ORF">QFC21_006682</name>
</gene>
<organism evidence="1 2">
    <name type="scientific">Naganishia friedmannii</name>
    <dbReference type="NCBI Taxonomy" id="89922"/>
    <lineage>
        <taxon>Eukaryota</taxon>
        <taxon>Fungi</taxon>
        <taxon>Dikarya</taxon>
        <taxon>Basidiomycota</taxon>
        <taxon>Agaricomycotina</taxon>
        <taxon>Tremellomycetes</taxon>
        <taxon>Filobasidiales</taxon>
        <taxon>Filobasidiaceae</taxon>
        <taxon>Naganishia</taxon>
    </lineage>
</organism>
<protein>
    <submittedName>
        <fullName evidence="1">Uncharacterized protein</fullName>
    </submittedName>
</protein>
<proteinExistence type="predicted"/>
<keyword evidence="2" id="KW-1185">Reference proteome</keyword>
<reference evidence="1" key="1">
    <citation type="submission" date="2023-04" db="EMBL/GenBank/DDBJ databases">
        <title>Draft Genome sequencing of Naganishia species isolated from polar environments using Oxford Nanopore Technology.</title>
        <authorList>
            <person name="Leo P."/>
            <person name="Venkateswaran K."/>
        </authorList>
    </citation>
    <scope>NUCLEOTIDE SEQUENCE</scope>
    <source>
        <strain evidence="1">MNA-CCFEE 5423</strain>
    </source>
</reference>